<name>A0AA41XEV8_9MICO</name>
<keyword evidence="2 4" id="KW-0560">Oxidoreductase</keyword>
<dbReference type="EMBL" id="JANLCK010000006">
    <property type="protein sequence ID" value="MCS5726707.1"/>
    <property type="molecule type" value="Genomic_DNA"/>
</dbReference>
<sequence>MSAPTRLLIGGRWADASDGGTRETLDPASGLVIGTAAEATRDDVDEAVRAAREAFRSPAWRGLTPDARGRLLWRVAELIERDADELAALEVADSGQPIGMARDVNVPLGAQVFRYYAGYATKLEGKTSQVSIPGQLTYTLREPIGVTALITPWNVPFAIAAWKLAPALATGNVAILKPAEQTPLSTVRLAELCEEAGLPPGVVSLLTGGPEVGKALVAHRGVGKVSFTGSTEVGQEIVRSAAGNLKRVSLELGGKAPSIVAADADIDAAVQGNLQGAAFNSGQACGAYTRFYVHESRLAEFSEKIAAAAERLVIGPGSDPDTVLGPLISEEQLEKVHTAVQAAVAGGATLLTGGSRADGALASGCFYRPTVLTGVTDDMAVARDELFGPVIPIFGFTDLDEAIERANDSDYGLASVVWTSDLRTAHRVGAEVRAGTVFVNQLPLIDPAAPWGGIGLSGWGREMGSYAIDAFTETKSVFVNLI</sequence>
<evidence type="ECO:0000313" key="7">
    <source>
        <dbReference type="Proteomes" id="UP001165587"/>
    </source>
</evidence>
<dbReference type="Proteomes" id="UP001165587">
    <property type="component" value="Unassembled WGS sequence"/>
</dbReference>
<gene>
    <name evidence="6" type="ORF">N1028_12465</name>
</gene>
<proteinExistence type="inferred from homology"/>
<evidence type="ECO:0000259" key="5">
    <source>
        <dbReference type="Pfam" id="PF00171"/>
    </source>
</evidence>
<comment type="similarity">
    <text evidence="1 4">Belongs to the aldehyde dehydrogenase family.</text>
</comment>
<keyword evidence="7" id="KW-1185">Reference proteome</keyword>
<dbReference type="PANTHER" id="PTHR11699">
    <property type="entry name" value="ALDEHYDE DEHYDROGENASE-RELATED"/>
    <property type="match status" value="1"/>
</dbReference>
<comment type="caution">
    <text evidence="6">The sequence shown here is derived from an EMBL/GenBank/DDBJ whole genome shotgun (WGS) entry which is preliminary data.</text>
</comment>
<dbReference type="PROSITE" id="PS00070">
    <property type="entry name" value="ALDEHYDE_DEHYDR_CYS"/>
    <property type="match status" value="1"/>
</dbReference>
<evidence type="ECO:0000256" key="4">
    <source>
        <dbReference type="RuleBase" id="RU003345"/>
    </source>
</evidence>
<dbReference type="FunFam" id="3.40.605.10:FF:000007">
    <property type="entry name" value="NAD/NADP-dependent betaine aldehyde dehydrogenase"/>
    <property type="match status" value="1"/>
</dbReference>
<feature type="domain" description="Aldehyde dehydrogenase" evidence="5">
    <location>
        <begin position="13"/>
        <end position="477"/>
    </location>
</feature>
<dbReference type="InterPro" id="IPR016163">
    <property type="entry name" value="Ald_DH_C"/>
</dbReference>
<dbReference type="Gene3D" id="3.40.309.10">
    <property type="entry name" value="Aldehyde Dehydrogenase, Chain A, domain 2"/>
    <property type="match status" value="1"/>
</dbReference>
<dbReference type="GO" id="GO:0016620">
    <property type="term" value="F:oxidoreductase activity, acting on the aldehyde or oxo group of donors, NAD or NADP as acceptor"/>
    <property type="evidence" value="ECO:0007669"/>
    <property type="project" value="InterPro"/>
</dbReference>
<dbReference type="InterPro" id="IPR029510">
    <property type="entry name" value="Ald_DH_CS_GLU"/>
</dbReference>
<dbReference type="Pfam" id="PF00171">
    <property type="entry name" value="Aldedh"/>
    <property type="match status" value="1"/>
</dbReference>
<dbReference type="PROSITE" id="PS00687">
    <property type="entry name" value="ALDEHYDE_DEHYDR_GLU"/>
    <property type="match status" value="1"/>
</dbReference>
<evidence type="ECO:0000313" key="6">
    <source>
        <dbReference type="EMBL" id="MCS5726707.1"/>
    </source>
</evidence>
<reference evidence="6" key="1">
    <citation type="submission" date="2022-08" db="EMBL/GenBank/DDBJ databases">
        <authorList>
            <person name="Deng Y."/>
            <person name="Han X.-F."/>
            <person name="Zhang Y.-Q."/>
        </authorList>
    </citation>
    <scope>NUCLEOTIDE SEQUENCE</scope>
    <source>
        <strain evidence="6">CPCC 203407</strain>
    </source>
</reference>
<evidence type="ECO:0000256" key="3">
    <source>
        <dbReference type="PROSITE-ProRule" id="PRU10007"/>
    </source>
</evidence>
<evidence type="ECO:0000256" key="2">
    <source>
        <dbReference type="ARBA" id="ARBA00023002"/>
    </source>
</evidence>
<dbReference type="InterPro" id="IPR015590">
    <property type="entry name" value="Aldehyde_DH_dom"/>
</dbReference>
<feature type="active site" evidence="3">
    <location>
        <position position="251"/>
    </location>
</feature>
<accession>A0AA41XEV8</accession>
<dbReference type="AlphaFoldDB" id="A0AA41XEV8"/>
<organism evidence="6 7">
    <name type="scientific">Herbiconiux oxytropis</name>
    <dbReference type="NCBI Taxonomy" id="2970915"/>
    <lineage>
        <taxon>Bacteria</taxon>
        <taxon>Bacillati</taxon>
        <taxon>Actinomycetota</taxon>
        <taxon>Actinomycetes</taxon>
        <taxon>Micrococcales</taxon>
        <taxon>Microbacteriaceae</taxon>
        <taxon>Herbiconiux</taxon>
    </lineage>
</organism>
<dbReference type="InterPro" id="IPR016161">
    <property type="entry name" value="Ald_DH/histidinol_DH"/>
</dbReference>
<evidence type="ECO:0000256" key="1">
    <source>
        <dbReference type="ARBA" id="ARBA00009986"/>
    </source>
</evidence>
<dbReference type="InterPro" id="IPR016160">
    <property type="entry name" value="Ald_DH_CS_CYS"/>
</dbReference>
<dbReference type="InterPro" id="IPR016162">
    <property type="entry name" value="Ald_DH_N"/>
</dbReference>
<dbReference type="Gene3D" id="3.40.605.10">
    <property type="entry name" value="Aldehyde Dehydrogenase, Chain A, domain 1"/>
    <property type="match status" value="1"/>
</dbReference>
<dbReference type="RefSeq" id="WP_259529404.1">
    <property type="nucleotide sequence ID" value="NZ_JANLCK010000006.1"/>
</dbReference>
<dbReference type="SUPFAM" id="SSF53720">
    <property type="entry name" value="ALDH-like"/>
    <property type="match status" value="1"/>
</dbReference>
<dbReference type="FunFam" id="3.40.309.10:FF:000009">
    <property type="entry name" value="Aldehyde dehydrogenase A"/>
    <property type="match status" value="1"/>
</dbReference>
<protein>
    <submittedName>
        <fullName evidence="6">Aldehyde dehydrogenase family protein</fullName>
    </submittedName>
</protein>